<evidence type="ECO:0000313" key="1">
    <source>
        <dbReference type="EMBL" id="PEK24986.1"/>
    </source>
</evidence>
<dbReference type="AlphaFoldDB" id="A0AB73RS35"/>
<evidence type="ECO:0008006" key="3">
    <source>
        <dbReference type="Google" id="ProtNLM"/>
    </source>
</evidence>
<dbReference type="InterPro" id="IPR054272">
    <property type="entry name" value="DUF7003"/>
</dbReference>
<dbReference type="Proteomes" id="UP000220435">
    <property type="component" value="Unassembled WGS sequence"/>
</dbReference>
<dbReference type="Pfam" id="PF22535">
    <property type="entry name" value="DUF7003"/>
    <property type="match status" value="1"/>
</dbReference>
<accession>A0AB73RS35</accession>
<comment type="caution">
    <text evidence="1">The sequence shown here is derived from an EMBL/GenBank/DDBJ whole genome shotgun (WGS) entry which is preliminary data.</text>
</comment>
<sequence>MKQEILKLLDKKQRDYDFPTLDNEDMDISQVKLSIFINDNEDWSMVFQFVGVDSLGVSNVVHMLSEKEDRMIADDTILQLSNEDYELFDDRGNFIPDLYSGNLKIRNQDFTYEFLEKDYKNKGIHVKSTESHPIYLMRMLAEDNEARKLLWLDTEEILEELDLAEDWKLWYETEEWKHITDEKVSENEFFQSIAEAIEKKDSSLIVNKHSNTHWKNWVEFDFEN</sequence>
<gene>
    <name evidence="1" type="ORF">CN694_11405</name>
</gene>
<organism evidence="1 2">
    <name type="scientific">Bacillus wiedmannii</name>
    <dbReference type="NCBI Taxonomy" id="1890302"/>
    <lineage>
        <taxon>Bacteria</taxon>
        <taxon>Bacillati</taxon>
        <taxon>Bacillota</taxon>
        <taxon>Bacilli</taxon>
        <taxon>Bacillales</taxon>
        <taxon>Bacillaceae</taxon>
        <taxon>Bacillus</taxon>
        <taxon>Bacillus cereus group</taxon>
    </lineage>
</organism>
<evidence type="ECO:0000313" key="2">
    <source>
        <dbReference type="Proteomes" id="UP000220435"/>
    </source>
</evidence>
<dbReference type="RefSeq" id="WP_098057896.1">
    <property type="nucleotide sequence ID" value="NZ_NUET01000008.1"/>
</dbReference>
<name>A0AB73RS35_9BACI</name>
<reference evidence="1 2" key="1">
    <citation type="submission" date="2017-09" db="EMBL/GenBank/DDBJ databases">
        <title>Large-scale bioinformatics analysis of Bacillus genomes uncovers conserved roles of natural products in bacterial physiology.</title>
        <authorList>
            <consortium name="Agbiome Team Llc"/>
            <person name="Bleich R.M."/>
            <person name="Kirk G.J."/>
            <person name="Santa Maria K.C."/>
            <person name="Allen S.E."/>
            <person name="Farag S."/>
            <person name="Shank E.A."/>
            <person name="Bowers A."/>
        </authorList>
    </citation>
    <scope>NUCLEOTIDE SEQUENCE [LARGE SCALE GENOMIC DNA]</scope>
    <source>
        <strain evidence="1 2">AFS000414</strain>
    </source>
</reference>
<proteinExistence type="predicted"/>
<protein>
    <recommendedName>
        <fullName evidence="3">Group-specific protein</fullName>
    </recommendedName>
</protein>
<dbReference type="EMBL" id="NUFG01000007">
    <property type="protein sequence ID" value="PEK24986.1"/>
    <property type="molecule type" value="Genomic_DNA"/>
</dbReference>